<evidence type="ECO:0000313" key="2">
    <source>
        <dbReference type="Proteomes" id="UP001489509"/>
    </source>
</evidence>
<gene>
    <name evidence="1" type="ORF">WMO26_12570</name>
</gene>
<proteinExistence type="predicted"/>
<comment type="caution">
    <text evidence="1">The sequence shown here is derived from an EMBL/GenBank/DDBJ whole genome shotgun (WGS) entry which is preliminary data.</text>
</comment>
<name>A0ABV1E2X4_9FIRM</name>
<dbReference type="RefSeq" id="WP_349220889.1">
    <property type="nucleotide sequence ID" value="NZ_JBBMFD010000033.1"/>
</dbReference>
<dbReference type="Proteomes" id="UP001489509">
    <property type="component" value="Unassembled WGS sequence"/>
</dbReference>
<keyword evidence="2" id="KW-1185">Reference proteome</keyword>
<protein>
    <recommendedName>
        <fullName evidence="3">Sigma-70 family RNA polymerase sigma factor</fullName>
    </recommendedName>
</protein>
<evidence type="ECO:0008006" key="3">
    <source>
        <dbReference type="Google" id="ProtNLM"/>
    </source>
</evidence>
<organism evidence="1 2">
    <name type="scientific">Solibaculum intestinale</name>
    <dbReference type="NCBI Taxonomy" id="3133165"/>
    <lineage>
        <taxon>Bacteria</taxon>
        <taxon>Bacillati</taxon>
        <taxon>Bacillota</taxon>
        <taxon>Clostridia</taxon>
        <taxon>Eubacteriales</taxon>
        <taxon>Oscillospiraceae</taxon>
        <taxon>Solibaculum</taxon>
    </lineage>
</organism>
<evidence type="ECO:0000313" key="1">
    <source>
        <dbReference type="EMBL" id="MEQ2441663.1"/>
    </source>
</evidence>
<sequence>MTLKDLSQLSYLKLEMEEEKRRLAELTAAATACTATLTGLPPSTKIADKTALAAEIADIKSALLEKSKKVAEEYSNLTRFIASVDDSLTRLVLSLRFLDGLLWSEVAARIPGNSEDSVKKICYRYLKKSNNCPLCHEHMCDNRSSGIG</sequence>
<accession>A0ABV1E2X4</accession>
<dbReference type="EMBL" id="JBBMFD010000033">
    <property type="protein sequence ID" value="MEQ2441663.1"/>
    <property type="molecule type" value="Genomic_DNA"/>
</dbReference>
<reference evidence="1 2" key="1">
    <citation type="submission" date="2024-03" db="EMBL/GenBank/DDBJ databases">
        <title>Human intestinal bacterial collection.</title>
        <authorList>
            <person name="Pauvert C."/>
            <person name="Hitch T.C.A."/>
            <person name="Clavel T."/>
        </authorList>
    </citation>
    <scope>NUCLEOTIDE SEQUENCE [LARGE SCALE GENOMIC DNA]</scope>
    <source>
        <strain evidence="1 2">CLA-JM-H44</strain>
    </source>
</reference>